<name>A0AAV5VJ83_9BILA</name>
<reference evidence="2" key="1">
    <citation type="submission" date="2023-10" db="EMBL/GenBank/DDBJ databases">
        <title>Genome assembly of Pristionchus species.</title>
        <authorList>
            <person name="Yoshida K."/>
            <person name="Sommer R.J."/>
        </authorList>
    </citation>
    <scope>NUCLEOTIDE SEQUENCE</scope>
    <source>
        <strain evidence="2">RS5133</strain>
    </source>
</reference>
<evidence type="ECO:0000313" key="2">
    <source>
        <dbReference type="EMBL" id="GMT19451.1"/>
    </source>
</evidence>
<dbReference type="Proteomes" id="UP001432322">
    <property type="component" value="Unassembled WGS sequence"/>
</dbReference>
<feature type="non-terminal residue" evidence="2">
    <location>
        <position position="1"/>
    </location>
</feature>
<protein>
    <submittedName>
        <fullName evidence="2">Uncharacterized protein</fullName>
    </submittedName>
</protein>
<dbReference type="EMBL" id="BTSY01000003">
    <property type="protein sequence ID" value="GMT19451.1"/>
    <property type="molecule type" value="Genomic_DNA"/>
</dbReference>
<dbReference type="AlphaFoldDB" id="A0AAV5VJ83"/>
<comment type="caution">
    <text evidence="2">The sequence shown here is derived from an EMBL/GenBank/DDBJ whole genome shotgun (WGS) entry which is preliminary data.</text>
</comment>
<accession>A0AAV5VJ83</accession>
<feature type="non-terminal residue" evidence="2">
    <location>
        <position position="108"/>
    </location>
</feature>
<gene>
    <name evidence="2" type="ORF">PFISCL1PPCAC_10748</name>
</gene>
<evidence type="ECO:0000256" key="1">
    <source>
        <dbReference type="SAM" id="MobiDB-lite"/>
    </source>
</evidence>
<feature type="region of interest" description="Disordered" evidence="1">
    <location>
        <begin position="1"/>
        <end position="57"/>
    </location>
</feature>
<feature type="compositionally biased region" description="Basic and acidic residues" evidence="1">
    <location>
        <begin position="1"/>
        <end position="15"/>
    </location>
</feature>
<evidence type="ECO:0000313" key="3">
    <source>
        <dbReference type="Proteomes" id="UP001432322"/>
    </source>
</evidence>
<keyword evidence="3" id="KW-1185">Reference proteome</keyword>
<organism evidence="2 3">
    <name type="scientific">Pristionchus fissidentatus</name>
    <dbReference type="NCBI Taxonomy" id="1538716"/>
    <lineage>
        <taxon>Eukaryota</taxon>
        <taxon>Metazoa</taxon>
        <taxon>Ecdysozoa</taxon>
        <taxon>Nematoda</taxon>
        <taxon>Chromadorea</taxon>
        <taxon>Rhabditida</taxon>
        <taxon>Rhabditina</taxon>
        <taxon>Diplogasteromorpha</taxon>
        <taxon>Diplogasteroidea</taxon>
        <taxon>Neodiplogasteridae</taxon>
        <taxon>Pristionchus</taxon>
    </lineage>
</organism>
<sequence>GKRNEFRIDRLRALDGHAMNGNNQEEEGEALVPQKQSRVSNGGYKKSTVDASGRRAAERKRPLLDALSTQLTSVCHNLHAQWSELWRDLSNKEQMRFKWPLHTPLEVH</sequence>
<proteinExistence type="predicted"/>